<comment type="subcellular location">
    <subcellularLocation>
        <location evidence="11">Cell membrane</location>
        <topology evidence="11">Single-pass membrane protein</topology>
    </subcellularLocation>
</comment>
<evidence type="ECO:0000256" key="10">
    <source>
        <dbReference type="ARBA" id="ARBA00023136"/>
    </source>
</evidence>
<dbReference type="HAMAP" id="MF_00276">
    <property type="entry name" value="KdpC"/>
    <property type="match status" value="1"/>
</dbReference>
<accession>A0ABX0YCC9</accession>
<evidence type="ECO:0000256" key="7">
    <source>
        <dbReference type="ARBA" id="ARBA00022958"/>
    </source>
</evidence>
<name>A0ABX0YCC9_9PSED</name>
<keyword evidence="7 11" id="KW-0630">Potassium</keyword>
<dbReference type="NCBIfam" id="TIGR00681">
    <property type="entry name" value="kdpC"/>
    <property type="match status" value="1"/>
</dbReference>
<evidence type="ECO:0000256" key="3">
    <source>
        <dbReference type="ARBA" id="ARBA00022538"/>
    </source>
</evidence>
<keyword evidence="8 11" id="KW-1133">Transmembrane helix</keyword>
<evidence type="ECO:0000256" key="6">
    <source>
        <dbReference type="ARBA" id="ARBA00022840"/>
    </source>
</evidence>
<comment type="caution">
    <text evidence="12">The sequence shown here is derived from an EMBL/GenBank/DDBJ whole genome shotgun (WGS) entry which is preliminary data.</text>
</comment>
<proteinExistence type="inferred from homology"/>
<evidence type="ECO:0000256" key="5">
    <source>
        <dbReference type="ARBA" id="ARBA00022741"/>
    </source>
</evidence>
<gene>
    <name evidence="11 12" type="primary">kdpC</name>
    <name evidence="12" type="ORF">HBH25_03295</name>
</gene>
<protein>
    <recommendedName>
        <fullName evidence="11">Potassium-transporting ATPase KdpC subunit</fullName>
    </recommendedName>
    <alternativeName>
        <fullName evidence="11">ATP phosphohydrolase [potassium-transporting] C chain</fullName>
    </alternativeName>
    <alternativeName>
        <fullName evidence="11">Potassium-binding and translocating subunit C</fullName>
    </alternativeName>
    <alternativeName>
        <fullName evidence="11">Potassium-translocating ATPase C chain</fullName>
    </alternativeName>
</protein>
<reference evidence="12 13" key="1">
    <citation type="submission" date="2020-03" db="EMBL/GenBank/DDBJ databases">
        <authorList>
            <person name="Wang L."/>
            <person name="He N."/>
            <person name="Li Y."/>
            <person name="Fang Y."/>
            <person name="Zhang F."/>
        </authorList>
    </citation>
    <scope>NUCLEOTIDE SEQUENCE [LARGE SCALE GENOMIC DNA]</scope>
    <source>
        <strain evidence="13">hsmgli-8</strain>
    </source>
</reference>
<evidence type="ECO:0000256" key="1">
    <source>
        <dbReference type="ARBA" id="ARBA00022448"/>
    </source>
</evidence>
<keyword evidence="3 11" id="KW-0633">Potassium transport</keyword>
<sequence length="185" mass="18929">MLTLIRPALSLLLIMALLTGVAYPLAVTAVARLAFSAQAGGSLVRDAQGQVRGSALLAQPFTGPQWFQPRPSAGDFATVSSAASNLASTNPALPTRVQASVATLYSAAAGPVPLALLTTSASGLDPDLPPAAVLYQVARVAKARGLAEDQVHTLAMNQVRQPLFGPPVINVLGLNLALDALTSAR</sequence>
<keyword evidence="9 11" id="KW-0406">Ion transport</keyword>
<dbReference type="InterPro" id="IPR003820">
    <property type="entry name" value="KdpC"/>
</dbReference>
<comment type="function">
    <text evidence="11">Part of the high-affinity ATP-driven potassium transport (or Kdp) system, which catalyzes the hydrolysis of ATP coupled with the electrogenic transport of potassium into the cytoplasm. This subunit acts as a catalytic chaperone that increases the ATP-binding affinity of the ATP-hydrolyzing subunit KdpB by the formation of a transient KdpB/KdpC/ATP ternary complex.</text>
</comment>
<evidence type="ECO:0000256" key="8">
    <source>
        <dbReference type="ARBA" id="ARBA00022989"/>
    </source>
</evidence>
<evidence type="ECO:0000256" key="11">
    <source>
        <dbReference type="HAMAP-Rule" id="MF_00276"/>
    </source>
</evidence>
<evidence type="ECO:0000313" key="12">
    <source>
        <dbReference type="EMBL" id="NJO99890.1"/>
    </source>
</evidence>
<evidence type="ECO:0000313" key="13">
    <source>
        <dbReference type="Proteomes" id="UP000746535"/>
    </source>
</evidence>
<keyword evidence="5 11" id="KW-0547">Nucleotide-binding</keyword>
<dbReference type="RefSeq" id="WP_168081526.1">
    <property type="nucleotide sequence ID" value="NZ_JAAVJI010000002.1"/>
</dbReference>
<dbReference type="Proteomes" id="UP000746535">
    <property type="component" value="Unassembled WGS sequence"/>
</dbReference>
<comment type="similarity">
    <text evidence="11">Belongs to the KdpC family.</text>
</comment>
<dbReference type="PANTHER" id="PTHR30042">
    <property type="entry name" value="POTASSIUM-TRANSPORTING ATPASE C CHAIN"/>
    <property type="match status" value="1"/>
</dbReference>
<evidence type="ECO:0000256" key="9">
    <source>
        <dbReference type="ARBA" id="ARBA00023065"/>
    </source>
</evidence>
<keyword evidence="6 11" id="KW-0067">ATP-binding</keyword>
<dbReference type="NCBIfam" id="NF001454">
    <property type="entry name" value="PRK00315.1"/>
    <property type="match status" value="1"/>
</dbReference>
<keyword evidence="1 11" id="KW-0813">Transport</keyword>
<dbReference type="Pfam" id="PF02669">
    <property type="entry name" value="KdpC"/>
    <property type="match status" value="1"/>
</dbReference>
<keyword evidence="13" id="KW-1185">Reference proteome</keyword>
<keyword evidence="10 11" id="KW-0472">Membrane</keyword>
<organism evidence="12 13">
    <name type="scientific">Pseudomonas quercus</name>
    <dbReference type="NCBI Taxonomy" id="2722792"/>
    <lineage>
        <taxon>Bacteria</taxon>
        <taxon>Pseudomonadati</taxon>
        <taxon>Pseudomonadota</taxon>
        <taxon>Gammaproteobacteria</taxon>
        <taxon>Pseudomonadales</taxon>
        <taxon>Pseudomonadaceae</taxon>
        <taxon>Pseudomonas</taxon>
    </lineage>
</organism>
<keyword evidence="4 11" id="KW-0812">Transmembrane</keyword>
<dbReference type="EMBL" id="JAAVJI010000002">
    <property type="protein sequence ID" value="NJO99890.1"/>
    <property type="molecule type" value="Genomic_DNA"/>
</dbReference>
<evidence type="ECO:0000256" key="2">
    <source>
        <dbReference type="ARBA" id="ARBA00022475"/>
    </source>
</evidence>
<dbReference type="PANTHER" id="PTHR30042:SF2">
    <property type="entry name" value="POTASSIUM-TRANSPORTING ATPASE KDPC SUBUNIT"/>
    <property type="match status" value="1"/>
</dbReference>
<evidence type="ECO:0000256" key="4">
    <source>
        <dbReference type="ARBA" id="ARBA00022692"/>
    </source>
</evidence>
<dbReference type="PIRSF" id="PIRSF001296">
    <property type="entry name" value="K_ATPase_KdpC"/>
    <property type="match status" value="1"/>
</dbReference>
<keyword evidence="2 11" id="KW-1003">Cell membrane</keyword>
<comment type="subunit">
    <text evidence="11">The system is composed of three essential subunits: KdpA, KdpB and KdpC.</text>
</comment>